<keyword evidence="4" id="KW-0547">Nucleotide-binding</keyword>
<dbReference type="InterPro" id="IPR038718">
    <property type="entry name" value="SNF2-like_sf"/>
</dbReference>
<dbReference type="InterPro" id="IPR049730">
    <property type="entry name" value="SNF2/RAD54-like_C"/>
</dbReference>
<dbReference type="SMART" id="SM00490">
    <property type="entry name" value="HELICc"/>
    <property type="match status" value="1"/>
</dbReference>
<dbReference type="InterPro" id="IPR001650">
    <property type="entry name" value="Helicase_C-like"/>
</dbReference>
<dbReference type="InterPro" id="IPR014001">
    <property type="entry name" value="Helicase_ATP-bd"/>
</dbReference>
<dbReference type="Pfam" id="PF00271">
    <property type="entry name" value="Helicase_C"/>
    <property type="match status" value="1"/>
</dbReference>
<dbReference type="EMBL" id="MSYM01000020">
    <property type="protein sequence ID" value="OLP04661.1"/>
    <property type="molecule type" value="Genomic_DNA"/>
</dbReference>
<keyword evidence="5" id="KW-1185">Reference proteome</keyword>
<dbReference type="PANTHER" id="PTHR45766">
    <property type="entry name" value="DNA ANNEALING HELICASE AND ENDONUCLEASE ZRANB3 FAMILY MEMBER"/>
    <property type="match status" value="1"/>
</dbReference>
<dbReference type="GO" id="GO:0031297">
    <property type="term" value="P:replication fork processing"/>
    <property type="evidence" value="ECO:0007669"/>
    <property type="project" value="TreeGrafter"/>
</dbReference>
<dbReference type="GO" id="GO:0005524">
    <property type="term" value="F:ATP binding"/>
    <property type="evidence" value="ECO:0007669"/>
    <property type="project" value="InterPro"/>
</dbReference>
<keyword evidence="1" id="KW-0378">Hydrolase</keyword>
<dbReference type="GO" id="GO:0004386">
    <property type="term" value="F:helicase activity"/>
    <property type="evidence" value="ECO:0007669"/>
    <property type="project" value="UniProtKB-KW"/>
</dbReference>
<dbReference type="InterPro" id="IPR027417">
    <property type="entry name" value="P-loop_NTPase"/>
</dbReference>
<dbReference type="InterPro" id="IPR000330">
    <property type="entry name" value="SNF2_N"/>
</dbReference>
<evidence type="ECO:0000256" key="1">
    <source>
        <dbReference type="ARBA" id="ARBA00022801"/>
    </source>
</evidence>
<gene>
    <name evidence="4" type="primary">hepA</name>
    <name evidence="4" type="ORF">BLL52_4218</name>
</gene>
<dbReference type="PROSITE" id="PS51192">
    <property type="entry name" value="HELICASE_ATP_BIND_1"/>
    <property type="match status" value="1"/>
</dbReference>
<dbReference type="RefSeq" id="WP_075588253.1">
    <property type="nucleotide sequence ID" value="NZ_MSYM01000020.1"/>
</dbReference>
<feature type="domain" description="Helicase ATP-binding" evidence="2">
    <location>
        <begin position="267"/>
        <end position="429"/>
    </location>
</feature>
<evidence type="ECO:0000259" key="2">
    <source>
        <dbReference type="PROSITE" id="PS51192"/>
    </source>
</evidence>
<accession>A0A1Q8Y9F2</accession>
<keyword evidence="4" id="KW-0347">Helicase</keyword>
<organism evidence="4 5">
    <name type="scientific">Rhodoferax antarcticus ANT.BR</name>
    <dbReference type="NCBI Taxonomy" id="1111071"/>
    <lineage>
        <taxon>Bacteria</taxon>
        <taxon>Pseudomonadati</taxon>
        <taxon>Pseudomonadota</taxon>
        <taxon>Betaproteobacteria</taxon>
        <taxon>Burkholderiales</taxon>
        <taxon>Comamonadaceae</taxon>
        <taxon>Rhodoferax</taxon>
    </lineage>
</organism>
<dbReference type="Gene3D" id="3.40.50.10810">
    <property type="entry name" value="Tandem AAA-ATPase domain"/>
    <property type="match status" value="1"/>
</dbReference>
<dbReference type="GO" id="GO:0016787">
    <property type="term" value="F:hydrolase activity"/>
    <property type="evidence" value="ECO:0007669"/>
    <property type="project" value="UniProtKB-KW"/>
</dbReference>
<evidence type="ECO:0000313" key="5">
    <source>
        <dbReference type="Proteomes" id="UP000185911"/>
    </source>
</evidence>
<dbReference type="PROSITE" id="PS51194">
    <property type="entry name" value="HELICASE_CTER"/>
    <property type="match status" value="1"/>
</dbReference>
<name>A0A1Q8Y9F2_9BURK</name>
<dbReference type="Pfam" id="PF00176">
    <property type="entry name" value="SNF2-rel_dom"/>
    <property type="match status" value="1"/>
</dbReference>
<dbReference type="GO" id="GO:0006281">
    <property type="term" value="P:DNA repair"/>
    <property type="evidence" value="ECO:0007669"/>
    <property type="project" value="TreeGrafter"/>
</dbReference>
<sequence>MTAVFFDAVFDGTEYGLKMRYVNAGLVDYIKTSPVVRGFFIGDKTHPYYSYWRFNKLLFDTNDILIPWIGGLAEASGYDFDVLQTELNNILCSAKDMPNAFAHGLTQTICPLAKSGDPLKASEFLVFGSQYHGSTLTLFRSMHGQWARQARGWYVSDTSLAMLTNNLMMQSGYTESQIFVKEGNFSLYDGVLSVDHDVPTLGLPDILLREQTEFNDKNKDFEIEDSINAQVQATVSAIKRTGIEFADIKSLLPTKKGMLLKHQREGVLFLTQRTGALLADEMGTGKTRTAIVASYIIKGFVNIQDSNRYTVIVAAPKAVIFKWRREILAVYPNESVHVLQAGQSLEAVAPNTNWIITNYEQLERMGDLANSAAVLLIDEAHKLKESMTLRTRIAFEIASRVPNRYLLTATPILNRESEMHSLLRLTGHSLGDLTLSDFETQFSGSPDFRKNLNKSIKEDWMLRRLQSKVLRGKIPGKRHDYQLVKMVKGQHKEYLLQLNEGTHSLTRLHHARRFLEEGKVSLAVKYLKSIPTDEKLIVFCEYVESVNMYSVALTSDSVKSVVVTGQCSDQARDKAIESFQTDDSVRSIVLTYATGAEGIDLWRGNHVFLALQPYVPATQSQAEDRANRLGQTRQVKIVVPIFQNTLDEQLRELLNFKSSIAREVIDPDEVERFNKSALIKAIARQ</sequence>
<dbReference type="Gene3D" id="3.40.50.300">
    <property type="entry name" value="P-loop containing nucleotide triphosphate hydrolases"/>
    <property type="match status" value="1"/>
</dbReference>
<dbReference type="AlphaFoldDB" id="A0A1Q8Y9F2"/>
<dbReference type="PANTHER" id="PTHR45766:SF6">
    <property type="entry name" value="SWI_SNF-RELATED MATRIX-ASSOCIATED ACTIN-DEPENDENT REGULATOR OF CHROMATIN SUBFAMILY A-LIKE PROTEIN 1"/>
    <property type="match status" value="1"/>
</dbReference>
<dbReference type="Proteomes" id="UP000185911">
    <property type="component" value="Unassembled WGS sequence"/>
</dbReference>
<protein>
    <submittedName>
        <fullName evidence="4">DNA helicase conserved C-terminal domain protein</fullName>
    </submittedName>
</protein>
<feature type="domain" description="Helicase C-terminal" evidence="3">
    <location>
        <begin position="519"/>
        <end position="678"/>
    </location>
</feature>
<dbReference type="SMART" id="SM00487">
    <property type="entry name" value="DEXDc"/>
    <property type="match status" value="1"/>
</dbReference>
<evidence type="ECO:0000259" key="3">
    <source>
        <dbReference type="PROSITE" id="PS51194"/>
    </source>
</evidence>
<keyword evidence="4" id="KW-0067">ATP-binding</keyword>
<evidence type="ECO:0000313" key="4">
    <source>
        <dbReference type="EMBL" id="OLP04661.1"/>
    </source>
</evidence>
<dbReference type="CDD" id="cd18793">
    <property type="entry name" value="SF2_C_SNF"/>
    <property type="match status" value="1"/>
</dbReference>
<dbReference type="SUPFAM" id="SSF52540">
    <property type="entry name" value="P-loop containing nucleoside triphosphate hydrolases"/>
    <property type="match status" value="2"/>
</dbReference>
<proteinExistence type="predicted"/>
<comment type="caution">
    <text evidence="4">The sequence shown here is derived from an EMBL/GenBank/DDBJ whole genome shotgun (WGS) entry which is preliminary data.</text>
</comment>
<reference evidence="4 5" key="1">
    <citation type="submission" date="2017-01" db="EMBL/GenBank/DDBJ databases">
        <title>Genome sequence of Rhodoferax antarcticus ANT.BR, a psychrophilic purple nonsulfur bacterium from an Antarctic microbial mat.</title>
        <authorList>
            <person name="Baker J."/>
            <person name="Riester C."/>
            <person name="Skinner B."/>
            <person name="Newell A."/>
            <person name="Swingley W."/>
            <person name="Madigan M."/>
            <person name="Jung D."/>
            <person name="Asao M."/>
            <person name="Chen M."/>
            <person name="Loughlin P."/>
            <person name="Pan H."/>
            <person name="Lin S."/>
            <person name="Li N."/>
            <person name="Shaw J."/>
            <person name="Prado M."/>
            <person name="Sherman C."/>
            <person name="Li X."/>
            <person name="Tang J."/>
            <person name="Blankenship R."/>
            <person name="Zhao T."/>
            <person name="Touchman J."/>
            <person name="Sattley M."/>
        </authorList>
    </citation>
    <scope>NUCLEOTIDE SEQUENCE [LARGE SCALE GENOMIC DNA]</scope>
    <source>
        <strain evidence="4 5">ANT.BR</strain>
    </source>
</reference>